<dbReference type="SUPFAM" id="SSF102198">
    <property type="entry name" value="Putative cyclase"/>
    <property type="match status" value="1"/>
</dbReference>
<evidence type="ECO:0000313" key="2">
    <source>
        <dbReference type="Proteomes" id="UP000234891"/>
    </source>
</evidence>
<dbReference type="PANTHER" id="PTHR31118:SF12">
    <property type="entry name" value="CYCLASE-LIKE PROTEIN 2"/>
    <property type="match status" value="1"/>
</dbReference>
<dbReference type="InterPro" id="IPR037175">
    <property type="entry name" value="KFase_sf"/>
</dbReference>
<evidence type="ECO:0000313" key="1">
    <source>
        <dbReference type="EMBL" id="PLT72440.1"/>
    </source>
</evidence>
<dbReference type="Gene3D" id="3.50.30.50">
    <property type="entry name" value="Putative cyclase"/>
    <property type="match status" value="1"/>
</dbReference>
<reference evidence="1 2" key="1">
    <citation type="journal article" date="2017" name="Genome Med.">
        <title>A novel Ruminococcus gnavus clade enriched in inflammatory bowel disease patients.</title>
        <authorList>
            <person name="Hall A.B."/>
            <person name="Yassour M."/>
            <person name="Sauk J."/>
            <person name="Garner A."/>
            <person name="Jiang X."/>
            <person name="Arthur T."/>
            <person name="Lagoudas G.K."/>
            <person name="Vatanen T."/>
            <person name="Fornelos N."/>
            <person name="Wilson R."/>
            <person name="Bertha M."/>
            <person name="Cohen M."/>
            <person name="Garber J."/>
            <person name="Khalili H."/>
            <person name="Gevers D."/>
            <person name="Ananthakrishnan A.N."/>
            <person name="Kugathasan S."/>
            <person name="Lander E.S."/>
            <person name="Blainey P."/>
            <person name="Vlamakis H."/>
            <person name="Xavier R.J."/>
            <person name="Huttenhower C."/>
        </authorList>
    </citation>
    <scope>NUCLEOTIDE SEQUENCE [LARGE SCALE GENOMIC DNA]</scope>
    <source>
        <strain evidence="1 2">RJX1124</strain>
    </source>
</reference>
<comment type="caution">
    <text evidence="1">The sequence shown here is derived from an EMBL/GenBank/DDBJ whole genome shotgun (WGS) entry which is preliminary data.</text>
</comment>
<dbReference type="GO" id="GO:0019441">
    <property type="term" value="P:L-tryptophan catabolic process to kynurenine"/>
    <property type="evidence" value="ECO:0007669"/>
    <property type="project" value="InterPro"/>
</dbReference>
<accession>A0A2N5PBC9</accession>
<dbReference type="Proteomes" id="UP000234891">
    <property type="component" value="Unassembled WGS sequence"/>
</dbReference>
<dbReference type="AlphaFoldDB" id="A0A2N5PBC9"/>
<dbReference type="EMBL" id="NIHS01000013">
    <property type="protein sequence ID" value="PLT72440.1"/>
    <property type="molecule type" value="Genomic_DNA"/>
</dbReference>
<proteinExistence type="predicted"/>
<dbReference type="PANTHER" id="PTHR31118">
    <property type="entry name" value="CYCLASE-LIKE PROTEIN 2"/>
    <property type="match status" value="1"/>
</dbReference>
<protein>
    <submittedName>
        <fullName evidence="1">Cyclase</fullName>
    </submittedName>
</protein>
<dbReference type="RefSeq" id="WP_101870752.1">
    <property type="nucleotide sequence ID" value="NZ_NIHS01000013.1"/>
</dbReference>
<dbReference type="Pfam" id="PF04199">
    <property type="entry name" value="Cyclase"/>
    <property type="match status" value="1"/>
</dbReference>
<dbReference type="GO" id="GO:0004061">
    <property type="term" value="F:arylformamidase activity"/>
    <property type="evidence" value="ECO:0007669"/>
    <property type="project" value="InterPro"/>
</dbReference>
<name>A0A2N5PBC9_MEDGN</name>
<gene>
    <name evidence="1" type="ORF">CDL26_09200</name>
</gene>
<organism evidence="1 2">
    <name type="scientific">Mediterraneibacter gnavus</name>
    <name type="common">Ruminococcus gnavus</name>
    <dbReference type="NCBI Taxonomy" id="33038"/>
    <lineage>
        <taxon>Bacteria</taxon>
        <taxon>Bacillati</taxon>
        <taxon>Bacillota</taxon>
        <taxon>Clostridia</taxon>
        <taxon>Lachnospirales</taxon>
        <taxon>Lachnospiraceae</taxon>
        <taxon>Mediterraneibacter</taxon>
    </lineage>
</organism>
<sequence length="234" mass="26137">MDEQMITMMQKIVSDANIVDLSYTLETGMPVWPTHARFGTIVYETYEEGAISYHRQVCYGEHTGTHLDAPRHFFKEGAAIDAVDVRSVMGRGVRIDASFLKPCEEYTLEMLKKFEEEYGQIRQGDVILLYFGWEDKYAIGQKGEEFLKDWPGLSGAAAQYLLEKKVASVGTDALALDPFGSNDYPSHQILLGNGIPIMENVMNLKKLPIFSYVIGLANKLKDGSGSPIRIVALT</sequence>
<dbReference type="InterPro" id="IPR007325">
    <property type="entry name" value="KFase/CYL"/>
</dbReference>